<dbReference type="InterPro" id="IPR019808">
    <property type="entry name" value="Histidine_triad_CS"/>
</dbReference>
<dbReference type="SUPFAM" id="SSF54197">
    <property type="entry name" value="HIT-like"/>
    <property type="match status" value="1"/>
</dbReference>
<dbReference type="PROSITE" id="PS51084">
    <property type="entry name" value="HIT_2"/>
    <property type="match status" value="1"/>
</dbReference>
<dbReference type="Gene3D" id="3.30.428.10">
    <property type="entry name" value="HIT-like"/>
    <property type="match status" value="1"/>
</dbReference>
<feature type="binding site" evidence="5">
    <location>
        <begin position="139"/>
        <end position="142"/>
    </location>
    <ligand>
        <name>substrate</name>
    </ligand>
</feature>
<evidence type="ECO:0000256" key="2">
    <source>
        <dbReference type="ARBA" id="ARBA00022801"/>
    </source>
</evidence>
<evidence type="ECO:0000256" key="4">
    <source>
        <dbReference type="PIRSR" id="PIRSR601310-3"/>
    </source>
</evidence>
<dbReference type="AlphaFoldDB" id="A0A1Y5I6Q3"/>
<sequence>MRLARAITTVRSTVRSALARRHSIERARSGRRAPRPGALRRAMSASSSSHPGATFGPIDIPSTQIFHETPTTFALVNLKPVVPGHVLVCPRRVARKFTDLSDDEIGDLWRTVAAVQRVMERVYDTTSSTLAIQDGPLAGQSVPHVHVHVLPRREGDFARNDDVYDELEKWRALDDDRAPRTAEEMKSEADALRVMF</sequence>
<dbReference type="PANTHER" id="PTHR46243:SF1">
    <property type="entry name" value="BIS(5'-ADENOSYL)-TRIPHOSPHATASE"/>
    <property type="match status" value="1"/>
</dbReference>
<dbReference type="InterPro" id="IPR051884">
    <property type="entry name" value="Bis(5'-adenosyl)-TPase_reg"/>
</dbReference>
<dbReference type="EMBL" id="KZ155826">
    <property type="protein sequence ID" value="OUS43763.1"/>
    <property type="molecule type" value="Genomic_DNA"/>
</dbReference>
<evidence type="ECO:0000256" key="5">
    <source>
        <dbReference type="PIRSR" id="PIRSR639383-2"/>
    </source>
</evidence>
<dbReference type="InterPro" id="IPR039383">
    <property type="entry name" value="FHIT"/>
</dbReference>
<evidence type="ECO:0000256" key="6">
    <source>
        <dbReference type="PIRSR" id="PIRSR639383-3"/>
    </source>
</evidence>
<feature type="binding site" evidence="5">
    <location>
        <position position="148"/>
    </location>
    <ligand>
        <name>substrate</name>
    </ligand>
</feature>
<feature type="short sequence motif" description="Histidine triad motif" evidence="4 7">
    <location>
        <begin position="144"/>
        <end position="148"/>
    </location>
</feature>
<dbReference type="PROSITE" id="PS00892">
    <property type="entry name" value="HIT_1"/>
    <property type="match status" value="1"/>
</dbReference>
<evidence type="ECO:0000256" key="7">
    <source>
        <dbReference type="PROSITE-ProRule" id="PRU00464"/>
    </source>
</evidence>
<evidence type="ECO:0000256" key="8">
    <source>
        <dbReference type="SAM" id="MobiDB-lite"/>
    </source>
</evidence>
<evidence type="ECO:0000259" key="9">
    <source>
        <dbReference type="PROSITE" id="PS51084"/>
    </source>
</evidence>
<dbReference type="GO" id="GO:0000166">
    <property type="term" value="F:nucleotide binding"/>
    <property type="evidence" value="ECO:0007669"/>
    <property type="project" value="UniProtKB-KW"/>
</dbReference>
<dbReference type="InterPro" id="IPR036265">
    <property type="entry name" value="HIT-like_sf"/>
</dbReference>
<dbReference type="Proteomes" id="UP000195557">
    <property type="component" value="Unassembled WGS sequence"/>
</dbReference>
<organism evidence="10">
    <name type="scientific">Ostreococcus tauri</name>
    <name type="common">Marine green alga</name>
    <dbReference type="NCBI Taxonomy" id="70448"/>
    <lineage>
        <taxon>Eukaryota</taxon>
        <taxon>Viridiplantae</taxon>
        <taxon>Chlorophyta</taxon>
        <taxon>Mamiellophyceae</taxon>
        <taxon>Mamiellales</taxon>
        <taxon>Bathycoccaceae</taxon>
        <taxon>Ostreococcus</taxon>
    </lineage>
</organism>
<dbReference type="InterPro" id="IPR011146">
    <property type="entry name" value="HIT-like"/>
</dbReference>
<keyword evidence="2" id="KW-0378">Hydrolase</keyword>
<dbReference type="InterPro" id="IPR001310">
    <property type="entry name" value="Histidine_triad_HIT"/>
</dbReference>
<dbReference type="PANTHER" id="PTHR46243">
    <property type="entry name" value="BIS(5'-ADENOSYL)-TRIPHOSPHATASE"/>
    <property type="match status" value="1"/>
</dbReference>
<dbReference type="PRINTS" id="PR00332">
    <property type="entry name" value="HISTRIAD"/>
</dbReference>
<dbReference type="eggNOG" id="KOG3379">
    <property type="taxonomic scope" value="Eukaryota"/>
</dbReference>
<feature type="binding site" evidence="5">
    <location>
        <position position="133"/>
    </location>
    <ligand>
        <name>substrate</name>
    </ligand>
</feature>
<dbReference type="Pfam" id="PF01230">
    <property type="entry name" value="HIT"/>
    <property type="match status" value="1"/>
</dbReference>
<evidence type="ECO:0000256" key="3">
    <source>
        <dbReference type="PIRSR" id="PIRSR601310-1"/>
    </source>
</evidence>
<feature type="compositionally biased region" description="Low complexity" evidence="8">
    <location>
        <begin position="35"/>
        <end position="49"/>
    </location>
</feature>
<protein>
    <submittedName>
        <fullName evidence="10">HIT-like domain-containing protein</fullName>
    </submittedName>
</protein>
<dbReference type="GO" id="GO:0047627">
    <property type="term" value="F:adenylylsulfatase activity"/>
    <property type="evidence" value="ECO:0007669"/>
    <property type="project" value="UniProtKB-ARBA"/>
</dbReference>
<name>A0A1Y5I6Q3_OSTTA</name>
<feature type="region of interest" description="Disordered" evidence="8">
    <location>
        <begin position="23"/>
        <end position="54"/>
    </location>
</feature>
<accession>A0A1Y5I6Q3</accession>
<dbReference type="FunFam" id="3.30.428.10:FF:000011">
    <property type="entry name" value="Fragile histidine triad"/>
    <property type="match status" value="1"/>
</dbReference>
<feature type="domain" description="HIT" evidence="9">
    <location>
        <begin position="51"/>
        <end position="159"/>
    </location>
</feature>
<reference evidence="10" key="1">
    <citation type="submission" date="2017-04" db="EMBL/GenBank/DDBJ databases">
        <title>Population genomics of picophytoplankton unveils novel chromosome hypervariability.</title>
        <authorList>
            <consortium name="DOE Joint Genome Institute"/>
            <person name="Blanc-Mathieu R."/>
            <person name="Krasovec M."/>
            <person name="Hebrard M."/>
            <person name="Yau S."/>
            <person name="Desgranges E."/>
            <person name="Martin J."/>
            <person name="Schackwitz W."/>
            <person name="Kuo A."/>
            <person name="Salin G."/>
            <person name="Donnadieu C."/>
            <person name="Desdevises Y."/>
            <person name="Sanchez-Ferandin S."/>
            <person name="Moreau H."/>
            <person name="Rivals E."/>
            <person name="Grigoriev I.V."/>
            <person name="Grimsley N."/>
            <person name="Eyre-Walker A."/>
            <person name="Piganeau G."/>
        </authorList>
    </citation>
    <scope>NUCLEOTIDE SEQUENCE [LARGE SCALE GENOMIC DNA]</scope>
    <source>
        <strain evidence="10">RCC 1115</strain>
    </source>
</reference>
<feature type="site" description="Important for induction of apoptosis" evidence="6">
    <location>
        <position position="164"/>
    </location>
</feature>
<evidence type="ECO:0000313" key="10">
    <source>
        <dbReference type="EMBL" id="OUS43763.1"/>
    </source>
</evidence>
<feature type="binding site" evidence="5">
    <location>
        <position position="77"/>
    </location>
    <ligand>
        <name>substrate</name>
    </ligand>
</feature>
<evidence type="ECO:0000256" key="1">
    <source>
        <dbReference type="ARBA" id="ARBA00022741"/>
    </source>
</evidence>
<keyword evidence="1" id="KW-0547">Nucleotide-binding</keyword>
<gene>
    <name evidence="10" type="ORF">BE221DRAFT_193858</name>
</gene>
<dbReference type="CDD" id="cd01275">
    <property type="entry name" value="FHIT"/>
    <property type="match status" value="1"/>
</dbReference>
<feature type="active site" description="Tele-AMP-histidine intermediate" evidence="3">
    <location>
        <position position="146"/>
    </location>
</feature>
<proteinExistence type="predicted"/>